<keyword evidence="14" id="KW-1185">Reference proteome</keyword>
<comment type="function">
    <text evidence="1">Catalyzes the methylation of methanethiol (MeSH) to yield dimethylsulphide (DMS).</text>
</comment>
<dbReference type="PANTHER" id="PTHR31040:SF1">
    <property type="entry name" value="NURIM"/>
    <property type="match status" value="1"/>
</dbReference>
<evidence type="ECO:0000313" key="14">
    <source>
        <dbReference type="Proteomes" id="UP000286100"/>
    </source>
</evidence>
<dbReference type="InterPro" id="IPR054700">
    <property type="entry name" value="MddA"/>
</dbReference>
<keyword evidence="7" id="KW-0949">S-adenosyl-L-methionine</keyword>
<name>A0A418WLL3_9SPHN</name>
<gene>
    <name evidence="13" type="ORF">D3876_12100</name>
</gene>
<evidence type="ECO:0000313" key="13">
    <source>
        <dbReference type="EMBL" id="RJF90907.1"/>
    </source>
</evidence>
<dbReference type="GO" id="GO:0008168">
    <property type="term" value="F:methyltransferase activity"/>
    <property type="evidence" value="ECO:0007669"/>
    <property type="project" value="UniProtKB-KW"/>
</dbReference>
<dbReference type="Pfam" id="PF04191">
    <property type="entry name" value="PEMT"/>
    <property type="match status" value="1"/>
</dbReference>
<sequence>MARGLYLLFGVVAYLVFFSTFLYLIAFVGNFPAVPRTVDRGPASELAPALVVNALLIMLFGLQHSIMARQGFKRAWTRIVPKPIERSTYVLVASLVLILLFALWRPITTNVWTVDNPVGAAVLWGLFGLGWLIVLLSTFLISHFELFGLKQVWLHLRDAAPAEPRFRQPFFYKMVRHPLYSGFFIAFWATPVMSAGHLLLAVGMSIYMLIAIQYEERDLVRLFGEDYERYRRDVGMLAPALKRRAG</sequence>
<evidence type="ECO:0000256" key="10">
    <source>
        <dbReference type="ARBA" id="ARBA00023136"/>
    </source>
</evidence>
<dbReference type="InterPro" id="IPR007318">
    <property type="entry name" value="Phopholipid_MeTrfase"/>
</dbReference>
<evidence type="ECO:0000256" key="8">
    <source>
        <dbReference type="ARBA" id="ARBA00022692"/>
    </source>
</evidence>
<comment type="catalytic activity">
    <reaction evidence="11">
        <text>methanethiol + S-adenosyl-L-methionine = dimethyl sulfide + S-adenosyl-L-homocysteine + H(+)</text>
        <dbReference type="Rhea" id="RHEA:50428"/>
        <dbReference type="ChEBI" id="CHEBI:15378"/>
        <dbReference type="ChEBI" id="CHEBI:16007"/>
        <dbReference type="ChEBI" id="CHEBI:17437"/>
        <dbReference type="ChEBI" id="CHEBI:57856"/>
        <dbReference type="ChEBI" id="CHEBI:59789"/>
        <dbReference type="EC" id="2.1.1.334"/>
    </reaction>
</comment>
<dbReference type="GO" id="GO:0012505">
    <property type="term" value="C:endomembrane system"/>
    <property type="evidence" value="ECO:0007669"/>
    <property type="project" value="UniProtKB-SubCell"/>
</dbReference>
<dbReference type="Proteomes" id="UP000286100">
    <property type="component" value="Unassembled WGS sequence"/>
</dbReference>
<feature type="transmembrane region" description="Helical" evidence="12">
    <location>
        <begin position="124"/>
        <end position="149"/>
    </location>
</feature>
<dbReference type="NCBIfam" id="NF045656">
    <property type="entry name" value="MeththiolMtaseMddA"/>
    <property type="match status" value="1"/>
</dbReference>
<keyword evidence="6 13" id="KW-0808">Transferase</keyword>
<protein>
    <recommendedName>
        <fullName evidence="4">methanethiol S-methyltransferase</fullName>
        <ecNumber evidence="4">2.1.1.334</ecNumber>
    </recommendedName>
</protein>
<organism evidence="13 14">
    <name type="scientific">Sphingomonas cavernae</name>
    <dbReference type="NCBI Taxonomy" id="2320861"/>
    <lineage>
        <taxon>Bacteria</taxon>
        <taxon>Pseudomonadati</taxon>
        <taxon>Pseudomonadota</taxon>
        <taxon>Alphaproteobacteria</taxon>
        <taxon>Sphingomonadales</taxon>
        <taxon>Sphingomonadaceae</taxon>
        <taxon>Sphingomonas</taxon>
    </lineage>
</organism>
<evidence type="ECO:0000256" key="11">
    <source>
        <dbReference type="ARBA" id="ARBA00048134"/>
    </source>
</evidence>
<keyword evidence="8 12" id="KW-0812">Transmembrane</keyword>
<evidence type="ECO:0000256" key="4">
    <source>
        <dbReference type="ARBA" id="ARBA00012149"/>
    </source>
</evidence>
<evidence type="ECO:0000256" key="7">
    <source>
        <dbReference type="ARBA" id="ARBA00022691"/>
    </source>
</evidence>
<dbReference type="RefSeq" id="WP_119762499.1">
    <property type="nucleotide sequence ID" value="NZ_QYUM01000003.1"/>
</dbReference>
<feature type="transmembrane region" description="Helical" evidence="12">
    <location>
        <begin position="46"/>
        <end position="66"/>
    </location>
</feature>
<evidence type="ECO:0000256" key="3">
    <source>
        <dbReference type="ARBA" id="ARBA00010631"/>
    </source>
</evidence>
<keyword evidence="10 12" id="KW-0472">Membrane</keyword>
<feature type="transmembrane region" description="Helical" evidence="12">
    <location>
        <begin position="87"/>
        <end position="104"/>
    </location>
</feature>
<dbReference type="InterPro" id="IPR033580">
    <property type="entry name" value="Nurim-like"/>
</dbReference>
<evidence type="ECO:0000256" key="9">
    <source>
        <dbReference type="ARBA" id="ARBA00022989"/>
    </source>
</evidence>
<evidence type="ECO:0000256" key="1">
    <source>
        <dbReference type="ARBA" id="ARBA00002096"/>
    </source>
</evidence>
<evidence type="ECO:0000256" key="5">
    <source>
        <dbReference type="ARBA" id="ARBA00022603"/>
    </source>
</evidence>
<dbReference type="Gene3D" id="1.20.120.1630">
    <property type="match status" value="1"/>
</dbReference>
<comment type="similarity">
    <text evidence="3">Belongs to the nurim family.</text>
</comment>
<evidence type="ECO:0000256" key="2">
    <source>
        <dbReference type="ARBA" id="ARBA00004127"/>
    </source>
</evidence>
<dbReference type="AlphaFoldDB" id="A0A418WLL3"/>
<feature type="transmembrane region" description="Helical" evidence="12">
    <location>
        <begin position="5"/>
        <end position="26"/>
    </location>
</feature>
<dbReference type="EC" id="2.1.1.334" evidence="4"/>
<accession>A0A418WLL3</accession>
<keyword evidence="9 12" id="KW-1133">Transmembrane helix</keyword>
<dbReference type="GO" id="GO:0032259">
    <property type="term" value="P:methylation"/>
    <property type="evidence" value="ECO:0007669"/>
    <property type="project" value="UniProtKB-KW"/>
</dbReference>
<dbReference type="PANTHER" id="PTHR31040">
    <property type="entry name" value="NURIM"/>
    <property type="match status" value="1"/>
</dbReference>
<evidence type="ECO:0000256" key="12">
    <source>
        <dbReference type="SAM" id="Phobius"/>
    </source>
</evidence>
<proteinExistence type="inferred from homology"/>
<reference evidence="13 14" key="1">
    <citation type="submission" date="2018-09" db="EMBL/GenBank/DDBJ databases">
        <authorList>
            <person name="Zhu H."/>
        </authorList>
    </citation>
    <scope>NUCLEOTIDE SEQUENCE [LARGE SCALE GENOMIC DNA]</scope>
    <source>
        <strain evidence="13 14">K2R01-6</strain>
    </source>
</reference>
<keyword evidence="5 13" id="KW-0489">Methyltransferase</keyword>
<dbReference type="OrthoDB" id="9789029at2"/>
<dbReference type="EMBL" id="QYUM01000003">
    <property type="protein sequence ID" value="RJF90907.1"/>
    <property type="molecule type" value="Genomic_DNA"/>
</dbReference>
<comment type="caution">
    <text evidence="13">The sequence shown here is derived from an EMBL/GenBank/DDBJ whole genome shotgun (WGS) entry which is preliminary data.</text>
</comment>
<comment type="subcellular location">
    <subcellularLocation>
        <location evidence="2">Endomembrane system</location>
        <topology evidence="2">Multi-pass membrane protein</topology>
    </subcellularLocation>
</comment>
<evidence type="ECO:0000256" key="6">
    <source>
        <dbReference type="ARBA" id="ARBA00022679"/>
    </source>
</evidence>